<protein>
    <recommendedName>
        <fullName evidence="5">Tripartite tricarboxylate transporter substrate binding protein</fullName>
    </recommendedName>
</protein>
<proteinExistence type="inferred from homology"/>
<comment type="similarity">
    <text evidence="1">Belongs to the UPF0065 (bug) family.</text>
</comment>
<dbReference type="Pfam" id="PF03401">
    <property type="entry name" value="TctC"/>
    <property type="match status" value="1"/>
</dbReference>
<dbReference type="EMBL" id="AP014685">
    <property type="protein sequence ID" value="BAR62880.1"/>
    <property type="molecule type" value="Genomic_DNA"/>
</dbReference>
<dbReference type="Gene3D" id="3.40.190.10">
    <property type="entry name" value="Periplasmic binding protein-like II"/>
    <property type="match status" value="1"/>
</dbReference>
<dbReference type="PANTHER" id="PTHR42928:SF5">
    <property type="entry name" value="BLR1237 PROTEIN"/>
    <property type="match status" value="1"/>
</dbReference>
<sequence>MPKTLLSRRRVLTGAAGLSAAAILPRSSLADWKPTENVRLVVPAAAGGSTDVMGRLLAAHTWGQSAVVENRSGGGGTIGTAEVVRAKPDGHTILIGNPGPNAIAYSIFKNLTYKPDQLQPVSNMIRIPNIVSAHPKTGIKSVAELIAYLKANPDKLSYASSGVGQSPHLTGAWFLQLTGLKMTHIPFRGAGPALQAALAGDIQILFDNLYPSLPQVQNGTLTGLCVTTAERSDLAPNLPTMRESAPELANFDVSSWFSVFLPKGVPAGVLEALNLQVKAMLERDDIKKNIAAMGARADYGTPQQFADFVDAETRRAGPGCLDSAPLDLSGFLPGYAERGALRFCRCVGRA</sequence>
<evidence type="ECO:0000256" key="2">
    <source>
        <dbReference type="SAM" id="SignalP"/>
    </source>
</evidence>
<dbReference type="Gene3D" id="3.40.190.150">
    <property type="entry name" value="Bordetella uptake gene, domain 1"/>
    <property type="match status" value="1"/>
</dbReference>
<dbReference type="InterPro" id="IPR005064">
    <property type="entry name" value="BUG"/>
</dbReference>
<evidence type="ECO:0000256" key="1">
    <source>
        <dbReference type="ARBA" id="ARBA00006987"/>
    </source>
</evidence>
<dbReference type="PROSITE" id="PS51318">
    <property type="entry name" value="TAT"/>
    <property type="match status" value="1"/>
</dbReference>
<keyword evidence="2" id="KW-0732">Signal</keyword>
<dbReference type="PANTHER" id="PTHR42928">
    <property type="entry name" value="TRICARBOXYLATE-BINDING PROTEIN"/>
    <property type="match status" value="1"/>
</dbReference>
<dbReference type="InterPro" id="IPR042100">
    <property type="entry name" value="Bug_dom1"/>
</dbReference>
<dbReference type="CDD" id="cd07012">
    <property type="entry name" value="PBP2_Bug_TTT"/>
    <property type="match status" value="1"/>
</dbReference>
<dbReference type="SUPFAM" id="SSF53850">
    <property type="entry name" value="Periplasmic binding protein-like II"/>
    <property type="match status" value="1"/>
</dbReference>
<gene>
    <name evidence="3" type="ORF">NK6_9745</name>
</gene>
<dbReference type="Proteomes" id="UP000063308">
    <property type="component" value="Chromosome"/>
</dbReference>
<feature type="signal peptide" evidence="2">
    <location>
        <begin position="1"/>
        <end position="30"/>
    </location>
</feature>
<name>A0A0E3VXL7_9BRAD</name>
<evidence type="ECO:0008006" key="5">
    <source>
        <dbReference type="Google" id="ProtNLM"/>
    </source>
</evidence>
<organism evidence="3 4">
    <name type="scientific">Bradyrhizobium diazoefficiens</name>
    <dbReference type="NCBI Taxonomy" id="1355477"/>
    <lineage>
        <taxon>Bacteria</taxon>
        <taxon>Pseudomonadati</taxon>
        <taxon>Pseudomonadota</taxon>
        <taxon>Alphaproteobacteria</taxon>
        <taxon>Hyphomicrobiales</taxon>
        <taxon>Nitrobacteraceae</taxon>
        <taxon>Bradyrhizobium</taxon>
    </lineage>
</organism>
<accession>A0A0E3VXL7</accession>
<dbReference type="InterPro" id="IPR006311">
    <property type="entry name" value="TAT_signal"/>
</dbReference>
<evidence type="ECO:0000313" key="4">
    <source>
        <dbReference type="Proteomes" id="UP000063308"/>
    </source>
</evidence>
<dbReference type="PIRSF" id="PIRSF017082">
    <property type="entry name" value="YflP"/>
    <property type="match status" value="1"/>
</dbReference>
<dbReference type="AlphaFoldDB" id="A0A0E3VXL7"/>
<reference evidence="3 4" key="1">
    <citation type="submission" date="2014-11" db="EMBL/GenBank/DDBJ databases">
        <title>Symbiosis island explosion on the genome of extra-slow-growing strains of soybean bradyrhizobia with massive insertion sequences.</title>
        <authorList>
            <person name="Iida T."/>
            <person name="Minamisawa K."/>
        </authorList>
    </citation>
    <scope>NUCLEOTIDE SEQUENCE [LARGE SCALE GENOMIC DNA]</scope>
    <source>
        <strain evidence="3 4">NK6</strain>
    </source>
</reference>
<evidence type="ECO:0000313" key="3">
    <source>
        <dbReference type="EMBL" id="BAR62880.1"/>
    </source>
</evidence>
<feature type="chain" id="PRO_5002414326" description="Tripartite tricarboxylate transporter substrate binding protein" evidence="2">
    <location>
        <begin position="31"/>
        <end position="350"/>
    </location>
</feature>